<name>A0A015K1Y7_RHIIW</name>
<reference evidence="1 2" key="1">
    <citation type="submission" date="2014-02" db="EMBL/GenBank/DDBJ databases">
        <title>Single nucleus genome sequencing reveals high similarity among nuclei of an endomycorrhizal fungus.</title>
        <authorList>
            <person name="Lin K."/>
            <person name="Geurts R."/>
            <person name="Zhang Z."/>
            <person name="Limpens E."/>
            <person name="Saunders D.G."/>
            <person name="Mu D."/>
            <person name="Pang E."/>
            <person name="Cao H."/>
            <person name="Cha H."/>
            <person name="Lin T."/>
            <person name="Zhou Q."/>
            <person name="Shang Y."/>
            <person name="Li Y."/>
            <person name="Ivanov S."/>
            <person name="Sharma T."/>
            <person name="Velzen R.V."/>
            <person name="Ruijter N.D."/>
            <person name="Aanen D.K."/>
            <person name="Win J."/>
            <person name="Kamoun S."/>
            <person name="Bisseling T."/>
            <person name="Huang S."/>
        </authorList>
    </citation>
    <scope>NUCLEOTIDE SEQUENCE [LARGE SCALE GENOMIC DNA]</scope>
    <source>
        <strain evidence="2">DAOM197198w</strain>
    </source>
</reference>
<dbReference type="AlphaFoldDB" id="A0A015K1Y7"/>
<dbReference type="EMBL" id="JEMT01014061">
    <property type="protein sequence ID" value="EXX73630.1"/>
    <property type="molecule type" value="Genomic_DNA"/>
</dbReference>
<dbReference type="HOGENOM" id="CLU_1441762_0_0_1"/>
<accession>A0A015K1Y7</accession>
<comment type="caution">
    <text evidence="1">The sequence shown here is derived from an EMBL/GenBank/DDBJ whole genome shotgun (WGS) entry which is preliminary data.</text>
</comment>
<keyword evidence="2" id="KW-1185">Reference proteome</keyword>
<evidence type="ECO:0000313" key="1">
    <source>
        <dbReference type="EMBL" id="EXX73630.1"/>
    </source>
</evidence>
<organism evidence="1 2">
    <name type="scientific">Rhizophagus irregularis (strain DAOM 197198w)</name>
    <name type="common">Glomus intraradices</name>
    <dbReference type="NCBI Taxonomy" id="1432141"/>
    <lineage>
        <taxon>Eukaryota</taxon>
        <taxon>Fungi</taxon>
        <taxon>Fungi incertae sedis</taxon>
        <taxon>Mucoromycota</taxon>
        <taxon>Glomeromycotina</taxon>
        <taxon>Glomeromycetes</taxon>
        <taxon>Glomerales</taxon>
        <taxon>Glomeraceae</taxon>
        <taxon>Rhizophagus</taxon>
    </lineage>
</organism>
<protein>
    <submittedName>
        <fullName evidence="1">Uncharacterized protein</fullName>
    </submittedName>
</protein>
<sequence length="188" mass="21630">MVQKNHGPCSVQNCNNQVTRFRQFTSLAYEKAQKKGTYEAHTYLRIGQQLCHSHYMSIVEPYHTQKSEVPFFLEPDKENSNQSKSYSFAEQVTMLTKVLYEQRGNLELNPTYFKQMIEKADPHLQGLFDKLVKALVPDNRSAYNKVKARKTIMSLCYIMAGMRNKFVNDFKLEVGLHLSASGANTCCN</sequence>
<evidence type="ECO:0000313" key="2">
    <source>
        <dbReference type="Proteomes" id="UP000022910"/>
    </source>
</evidence>
<gene>
    <name evidence="1" type="ORF">RirG_058590</name>
</gene>
<dbReference type="Proteomes" id="UP000022910">
    <property type="component" value="Unassembled WGS sequence"/>
</dbReference>
<proteinExistence type="predicted"/>
<dbReference type="OrthoDB" id="2439320at2759"/>